<keyword evidence="3" id="KW-1185">Reference proteome</keyword>
<reference evidence="2 3" key="1">
    <citation type="journal article" date="2021" name="BMC Biol.">
        <title>Horizontally acquired antibacterial genes associated with adaptive radiation of ladybird beetles.</title>
        <authorList>
            <person name="Li H.S."/>
            <person name="Tang X.F."/>
            <person name="Huang Y.H."/>
            <person name="Xu Z.Y."/>
            <person name="Chen M.L."/>
            <person name="Du X.Y."/>
            <person name="Qiu B.Y."/>
            <person name="Chen P.T."/>
            <person name="Zhang W."/>
            <person name="Slipinski A."/>
            <person name="Escalona H.E."/>
            <person name="Waterhouse R.M."/>
            <person name="Zwick A."/>
            <person name="Pang H."/>
        </authorList>
    </citation>
    <scope>NUCLEOTIDE SEQUENCE [LARGE SCALE GENOMIC DNA]</scope>
    <source>
        <strain evidence="2">SYSU2018</strain>
    </source>
</reference>
<evidence type="ECO:0000313" key="2">
    <source>
        <dbReference type="EMBL" id="KAL3272382.1"/>
    </source>
</evidence>
<feature type="compositionally biased region" description="Polar residues" evidence="1">
    <location>
        <begin position="11"/>
        <end position="24"/>
    </location>
</feature>
<feature type="region of interest" description="Disordered" evidence="1">
    <location>
        <begin position="1"/>
        <end position="26"/>
    </location>
</feature>
<dbReference type="Gene3D" id="1.20.120.20">
    <property type="entry name" value="Apolipoprotein"/>
    <property type="match status" value="1"/>
</dbReference>
<feature type="region of interest" description="Disordered" evidence="1">
    <location>
        <begin position="42"/>
        <end position="64"/>
    </location>
</feature>
<gene>
    <name evidence="2" type="ORF">HHI36_013859</name>
</gene>
<name>A0ABD2N1T5_9CUCU</name>
<protein>
    <submittedName>
        <fullName evidence="2">Uncharacterized protein</fullName>
    </submittedName>
</protein>
<dbReference type="AlphaFoldDB" id="A0ABD2N1T5"/>
<feature type="compositionally biased region" description="Basic and acidic residues" evidence="1">
    <location>
        <begin position="55"/>
        <end position="64"/>
    </location>
</feature>
<sequence>MSAKKEDISHGLSNLQESFSSGLHSLQEKVGEKKDLLSKALPPMFQSTQDPILSTKEEREADLKKQKELEEKVYEAQRAFENSTLFSDIENTKNDFENKEKSLQKGADSLRSSVNEKTKDVRDFLHKEAADASQYIGTKTQGLSDAASSLKSKAEEDVQHAKSTLSDTVTDISSSITNTLHNIETGVENAGKDLLGGLGAKAHEAGDFIAGTEKEIDEKLDDNELKNEVVSAVLEKSLLK</sequence>
<evidence type="ECO:0000256" key="1">
    <source>
        <dbReference type="SAM" id="MobiDB-lite"/>
    </source>
</evidence>
<dbReference type="SUPFAM" id="SSF58113">
    <property type="entry name" value="Apolipoprotein A-I"/>
    <property type="match status" value="1"/>
</dbReference>
<dbReference type="EMBL" id="JABFTP020000062">
    <property type="protein sequence ID" value="KAL3272382.1"/>
    <property type="molecule type" value="Genomic_DNA"/>
</dbReference>
<organism evidence="2 3">
    <name type="scientific">Cryptolaemus montrouzieri</name>
    <dbReference type="NCBI Taxonomy" id="559131"/>
    <lineage>
        <taxon>Eukaryota</taxon>
        <taxon>Metazoa</taxon>
        <taxon>Ecdysozoa</taxon>
        <taxon>Arthropoda</taxon>
        <taxon>Hexapoda</taxon>
        <taxon>Insecta</taxon>
        <taxon>Pterygota</taxon>
        <taxon>Neoptera</taxon>
        <taxon>Endopterygota</taxon>
        <taxon>Coleoptera</taxon>
        <taxon>Polyphaga</taxon>
        <taxon>Cucujiformia</taxon>
        <taxon>Coccinelloidea</taxon>
        <taxon>Coccinellidae</taxon>
        <taxon>Scymninae</taxon>
        <taxon>Scymnini</taxon>
        <taxon>Cryptolaemus</taxon>
    </lineage>
</organism>
<accession>A0ABD2N1T5</accession>
<feature type="region of interest" description="Disordered" evidence="1">
    <location>
        <begin position="144"/>
        <end position="168"/>
    </location>
</feature>
<evidence type="ECO:0000313" key="3">
    <source>
        <dbReference type="Proteomes" id="UP001516400"/>
    </source>
</evidence>
<comment type="caution">
    <text evidence="2">The sequence shown here is derived from an EMBL/GenBank/DDBJ whole genome shotgun (WGS) entry which is preliminary data.</text>
</comment>
<dbReference type="Proteomes" id="UP001516400">
    <property type="component" value="Unassembled WGS sequence"/>
</dbReference>
<proteinExistence type="predicted"/>